<evidence type="ECO:0000256" key="5">
    <source>
        <dbReference type="ARBA" id="ARBA00023010"/>
    </source>
</evidence>
<evidence type="ECO:0000313" key="9">
    <source>
        <dbReference type="EMBL" id="CCG84937.1"/>
    </source>
</evidence>
<keyword evidence="10" id="KW-1185">Reference proteome</keyword>
<keyword evidence="2" id="KW-0813">Transport</keyword>
<feature type="domain" description="Nucleoporin Nup133/Nup155-like N-terminal" evidence="8">
    <location>
        <begin position="2"/>
        <end position="214"/>
    </location>
</feature>
<evidence type="ECO:0000256" key="3">
    <source>
        <dbReference type="ARBA" id="ARBA00022816"/>
    </source>
</evidence>
<evidence type="ECO:0000259" key="8">
    <source>
        <dbReference type="Pfam" id="PF08801"/>
    </source>
</evidence>
<dbReference type="GO" id="GO:0017056">
    <property type="term" value="F:structural constituent of nuclear pore"/>
    <property type="evidence" value="ECO:0007669"/>
    <property type="project" value="InterPro"/>
</dbReference>
<name>R4XGA8_TAPDE</name>
<feature type="domain" description="Nucleoporin Nup133/Nup155-like C-terminal" evidence="7">
    <location>
        <begin position="750"/>
        <end position="858"/>
    </location>
</feature>
<sequence>MMHISLRDPAGKAIVQITNMSSGGGWLGALKSVATRKHIVAVKAGAAQSREERQVHSITKHGALTIWEVARGGNYRVVLDCDLWNLLSEEQVSEVFDVVAYPITSNSVLILAKAVIGATVLLNVQFNSDAQPNTLKRIVLPDLVNPKIHLPNPGHLAFVQTRNSVHLVSIATERCEVIRFHQEIDIVATGIEDQFKNKRNPGLILLTSGAGVLRIEIFNSSAGSKNPTGSKLEQAVFYGSLPDNPIDFTPPPSDLDIVARELSLRVLDGHSPFLQKSVSLKDHLQLRVNILHNLMGYAGPVLKPITLQVLREHMERLMAGQTLWTSVDARVERSSIIKDLIPRSAGQASNTDIVRTFFLHNLSGIDSVIYGAHRACIEAAAVLDSQPLSRVVLETNEIILAILMTATRFRDEHPEYGNLGDKWTSAADILQSTTVQLSISQKLRSGLREDDGDQLSTQLVGLTSLNCRLHEDFLAASNPVSAEHQALSQRYNKSRSQWLKDLVSIGQTDKALEIGEKYKAFQSLIEICHDQGESAKDEDVINTVVRRLEWYLHTFGYEFAVVLWEYYIAHRQFWNLLHEFPNYREYLTRFFEDGRYPSISWMNDVLLKDFDRAGQTLLKVAETRIEKRKIQLSIAKLALLVDNDEVPSNVEDQIQASLVLNSVSAALTEIARDAIDTTAAIDICAAQDIPRTMRNPDRGLLLRRHVTKFLQGLIPELGETIDYLTSRANPNFFDALRLLHYATVPDAVDLFLSQLIWRRCFIADDWPRLVNTTGQSDATVEGRTMQTHLYRTMRQCYKHDLVPAMDLKLPKDVYFEERQVVPFPGLSTKELVNLKKEYATENEVLDGYEAGADLASWHARIRRAAQTDVLNDREADEDEYVRVDHEDGDEVMEEEG</sequence>
<dbReference type="VEuPathDB" id="FungiDB:TAPDE_005500"/>
<dbReference type="OrthoDB" id="103454at2759"/>
<dbReference type="Gene3D" id="1.20.58.1380">
    <property type="match status" value="1"/>
</dbReference>
<evidence type="ECO:0000259" key="7">
    <source>
        <dbReference type="Pfam" id="PF03177"/>
    </source>
</evidence>
<evidence type="ECO:0000256" key="1">
    <source>
        <dbReference type="ARBA" id="ARBA00004259"/>
    </source>
</evidence>
<dbReference type="GO" id="GO:0016973">
    <property type="term" value="P:poly(A)+ mRNA export from nucleus"/>
    <property type="evidence" value="ECO:0007669"/>
    <property type="project" value="TreeGrafter"/>
</dbReference>
<evidence type="ECO:0000256" key="6">
    <source>
        <dbReference type="ARBA" id="ARBA00023242"/>
    </source>
</evidence>
<proteinExistence type="predicted"/>
<dbReference type="InterPro" id="IPR007187">
    <property type="entry name" value="Nucleoporin_Nup133/Nup155_C"/>
</dbReference>
<evidence type="ECO:0000256" key="4">
    <source>
        <dbReference type="ARBA" id="ARBA00022927"/>
    </source>
</evidence>
<dbReference type="Proteomes" id="UP000013776">
    <property type="component" value="Unassembled WGS sequence"/>
</dbReference>
<dbReference type="PANTHER" id="PTHR13405:SF11">
    <property type="entry name" value="NUCLEAR PORE COMPLEX PROTEIN NUP133"/>
    <property type="match status" value="1"/>
</dbReference>
<gene>
    <name evidence="9" type="ORF">TAPDE_005500</name>
</gene>
<dbReference type="STRING" id="1097556.R4XGA8"/>
<dbReference type="AlphaFoldDB" id="R4XGA8"/>
<dbReference type="Pfam" id="PF08801">
    <property type="entry name" value="Nucleoporin_N"/>
    <property type="match status" value="1"/>
</dbReference>
<keyword evidence="5" id="KW-0811">Translocation</keyword>
<dbReference type="InterPro" id="IPR014908">
    <property type="entry name" value="Nucleoporin_Nup133/Nup155_N"/>
</dbReference>
<dbReference type="InterPro" id="IPR037624">
    <property type="entry name" value="Nup133-like"/>
</dbReference>
<dbReference type="EMBL" id="CAHR02000351">
    <property type="protein sequence ID" value="CCG84937.1"/>
    <property type="molecule type" value="Genomic_DNA"/>
</dbReference>
<keyword evidence="6" id="KW-0539">Nucleus</keyword>
<evidence type="ECO:0000313" key="10">
    <source>
        <dbReference type="Proteomes" id="UP000013776"/>
    </source>
</evidence>
<comment type="caution">
    <text evidence="9">The sequence shown here is derived from an EMBL/GenBank/DDBJ whole genome shotgun (WGS) entry which is preliminary data.</text>
</comment>
<comment type="subcellular location">
    <subcellularLocation>
        <location evidence="1">Nucleus envelope</location>
    </subcellularLocation>
</comment>
<protein>
    <submittedName>
        <fullName evidence="9">Uncharacterized protein</fullName>
    </submittedName>
</protein>
<dbReference type="SUPFAM" id="SSF117289">
    <property type="entry name" value="Nucleoporin domain"/>
    <property type="match status" value="1"/>
</dbReference>
<keyword evidence="4" id="KW-0653">Protein transport</keyword>
<dbReference type="GO" id="GO:0000972">
    <property type="term" value="P:transcription-dependent tethering of RNA polymerase II gene DNA at nuclear periphery"/>
    <property type="evidence" value="ECO:0007669"/>
    <property type="project" value="TreeGrafter"/>
</dbReference>
<evidence type="ECO:0000256" key="2">
    <source>
        <dbReference type="ARBA" id="ARBA00022448"/>
    </source>
</evidence>
<accession>R4XGA8</accession>
<keyword evidence="3" id="KW-0509">mRNA transport</keyword>
<dbReference type="PANTHER" id="PTHR13405">
    <property type="entry name" value="NUCLEAR PORE COMPLEX PROTEIN NUP133"/>
    <property type="match status" value="1"/>
</dbReference>
<dbReference type="eggNOG" id="KOG4121">
    <property type="taxonomic scope" value="Eukaryota"/>
</dbReference>
<organism evidence="9 10">
    <name type="scientific">Taphrina deformans (strain PYCC 5710 / ATCC 11124 / CBS 356.35 / IMI 108563 / JCM 9778 / NBRC 8474)</name>
    <name type="common">Peach leaf curl fungus</name>
    <name type="synonym">Lalaria deformans</name>
    <dbReference type="NCBI Taxonomy" id="1097556"/>
    <lineage>
        <taxon>Eukaryota</taxon>
        <taxon>Fungi</taxon>
        <taxon>Dikarya</taxon>
        <taxon>Ascomycota</taxon>
        <taxon>Taphrinomycotina</taxon>
        <taxon>Taphrinomycetes</taxon>
        <taxon>Taphrinales</taxon>
        <taxon>Taphrinaceae</taxon>
        <taxon>Taphrina</taxon>
    </lineage>
</organism>
<dbReference type="GO" id="GO:0031080">
    <property type="term" value="C:nuclear pore outer ring"/>
    <property type="evidence" value="ECO:0007669"/>
    <property type="project" value="TreeGrafter"/>
</dbReference>
<dbReference type="Pfam" id="PF03177">
    <property type="entry name" value="Nucleoporin_C"/>
    <property type="match status" value="2"/>
</dbReference>
<reference evidence="9 10" key="1">
    <citation type="journal article" date="2013" name="MBio">
        <title>Genome sequencing of the plant pathogen Taphrina deformans, the causal agent of peach leaf curl.</title>
        <authorList>
            <person name="Cisse O.H."/>
            <person name="Almeida J.M.G.C.F."/>
            <person name="Fonseca A."/>
            <person name="Kumar A.A."/>
            <person name="Salojaervi J."/>
            <person name="Overmyer K."/>
            <person name="Hauser P.M."/>
            <person name="Pagni M."/>
        </authorList>
    </citation>
    <scope>NUCLEOTIDE SEQUENCE [LARGE SCALE GENOMIC DNA]</scope>
    <source>
        <strain evidence="10">PYCC 5710 / ATCC 11124 / CBS 356.35 / IMI 108563 / JCM 9778 / NBRC 8474</strain>
    </source>
</reference>
<feature type="domain" description="Nucleoporin Nup133/Nup155-like C-terminal" evidence="7">
    <location>
        <begin position="502"/>
        <end position="649"/>
    </location>
</feature>
<dbReference type="GO" id="GO:0006606">
    <property type="term" value="P:protein import into nucleus"/>
    <property type="evidence" value="ECO:0007669"/>
    <property type="project" value="TreeGrafter"/>
</dbReference>